<accession>A0ABP3VPH2</accession>
<comment type="caution">
    <text evidence="1">The sequence shown here is derived from an EMBL/GenBank/DDBJ whole genome shotgun (WGS) entry which is preliminary data.</text>
</comment>
<dbReference type="EMBL" id="BAAACI010000001">
    <property type="protein sequence ID" value="GAA0765833.1"/>
    <property type="molecule type" value="Genomic_DNA"/>
</dbReference>
<evidence type="ECO:0000313" key="2">
    <source>
        <dbReference type="Proteomes" id="UP001501047"/>
    </source>
</evidence>
<organism evidence="1 2">
    <name type="scientific">Clostridium subterminale</name>
    <dbReference type="NCBI Taxonomy" id="1550"/>
    <lineage>
        <taxon>Bacteria</taxon>
        <taxon>Bacillati</taxon>
        <taxon>Bacillota</taxon>
        <taxon>Clostridia</taxon>
        <taxon>Eubacteriales</taxon>
        <taxon>Clostridiaceae</taxon>
        <taxon>Clostridium</taxon>
    </lineage>
</organism>
<gene>
    <name evidence="1" type="ORF">GCM10008908_02850</name>
</gene>
<proteinExistence type="predicted"/>
<keyword evidence="2" id="KW-1185">Reference proteome</keyword>
<protein>
    <recommendedName>
        <fullName evidence="3">CBM-cenC domain-containing protein</fullName>
    </recommendedName>
</protein>
<evidence type="ECO:0008006" key="3">
    <source>
        <dbReference type="Google" id="ProtNLM"/>
    </source>
</evidence>
<name>A0ABP3VPH2_CLOSU</name>
<evidence type="ECO:0000313" key="1">
    <source>
        <dbReference type="EMBL" id="GAA0765833.1"/>
    </source>
</evidence>
<sequence length="483" mass="52480">MCNLLQNPSFEVGLGGWGFNNVSLESRLAFEGTQAALMNTGISSLYQDIMLREAGNRPLLLSFSALSLYDKLIRPERGNLVVEVIWQNGLGNPIGTGLRLLIPTTMLVDNDNRLTYVEVTDRPPTNAVRARLQFSKAALFTGNNPIIIDNIILAPMEDINLITNPGFQERLFDWTSTNSSASGSLSYKGTINAVLNSGGIGIIYQDVPISNLPENSSYLLSFAARRGTVGSDLLVKVDYRNGVGSLGLGLNLLIPANTLNQRGWKTYAIATNIEALAGATIARISFEGTDPNILTLVDNVILTMVKTPNLILNPSFEDDLNNWTSENVISTTSGDEFEGELHARAGGSSFIFQDVNIEWTEYCYLLTFGAQGQIDSDALAEVIWLNSEKREIGLGTNIVIPKFAFFKQGSAGQSTHIWTLFASVTEPAPPEATAARILFSVPASSTMEIDLVSFTGISCPPPQLTRGIKYQDILNDGSANKRK</sequence>
<dbReference type="Proteomes" id="UP001501047">
    <property type="component" value="Unassembled WGS sequence"/>
</dbReference>
<dbReference type="RefSeq" id="WP_343822945.1">
    <property type="nucleotide sequence ID" value="NZ_BAAACI010000001.1"/>
</dbReference>
<dbReference type="Gene3D" id="2.60.120.260">
    <property type="entry name" value="Galactose-binding domain-like"/>
    <property type="match status" value="3"/>
</dbReference>
<reference evidence="2" key="1">
    <citation type="journal article" date="2019" name="Int. J. Syst. Evol. Microbiol.">
        <title>The Global Catalogue of Microorganisms (GCM) 10K type strain sequencing project: providing services to taxonomists for standard genome sequencing and annotation.</title>
        <authorList>
            <consortium name="The Broad Institute Genomics Platform"/>
            <consortium name="The Broad Institute Genome Sequencing Center for Infectious Disease"/>
            <person name="Wu L."/>
            <person name="Ma J."/>
        </authorList>
    </citation>
    <scope>NUCLEOTIDE SEQUENCE [LARGE SCALE GENOMIC DNA]</scope>
    <source>
        <strain evidence="2">JCM 1417</strain>
    </source>
</reference>